<feature type="transmembrane region" description="Helical" evidence="3">
    <location>
        <begin position="201"/>
        <end position="220"/>
    </location>
</feature>
<evidence type="ECO:0000256" key="3">
    <source>
        <dbReference type="SAM" id="Phobius"/>
    </source>
</evidence>
<dbReference type="OrthoDB" id="9777147at2"/>
<dbReference type="InterPro" id="IPR048254">
    <property type="entry name" value="CDP_ALCOHOL_P_TRANSF_CS"/>
</dbReference>
<name>A0A2S9XGZ9_9BACT</name>
<keyword evidence="5" id="KW-1185">Reference proteome</keyword>
<evidence type="ECO:0000256" key="2">
    <source>
        <dbReference type="RuleBase" id="RU003750"/>
    </source>
</evidence>
<feature type="transmembrane region" description="Helical" evidence="3">
    <location>
        <begin position="170"/>
        <end position="192"/>
    </location>
</feature>
<keyword evidence="3" id="KW-1133">Transmembrane helix</keyword>
<dbReference type="GO" id="GO:0016020">
    <property type="term" value="C:membrane"/>
    <property type="evidence" value="ECO:0007669"/>
    <property type="project" value="InterPro"/>
</dbReference>
<feature type="transmembrane region" description="Helical" evidence="3">
    <location>
        <begin position="79"/>
        <end position="100"/>
    </location>
</feature>
<keyword evidence="3" id="KW-0812">Transmembrane</keyword>
<dbReference type="GO" id="GO:0008654">
    <property type="term" value="P:phospholipid biosynthetic process"/>
    <property type="evidence" value="ECO:0007669"/>
    <property type="project" value="InterPro"/>
</dbReference>
<evidence type="ECO:0000256" key="1">
    <source>
        <dbReference type="ARBA" id="ARBA00022679"/>
    </source>
</evidence>
<accession>A0A2S9XGZ9</accession>
<dbReference type="Gene3D" id="1.20.120.1760">
    <property type="match status" value="1"/>
</dbReference>
<sequence>MANESTTKNPTATWRYVIPNAVTSASLVLGLGVLAVATQGEFELAGWLMVWCVLLDKLDGTFARLLGASSKFGAQLDSLADMVVFGVVPAGTTLLLLRARPDLMAPWLGRELLMYAMLSLFAVCASLRLAKFNVLADEDGPPVFFGLPTTVTGGILALLLLIGLDHQMILLLRVLPVLALILGLLMVSNIVLPKIGHSSGLFMQVFRAVTIGLCYVFGFMRVFPEYLLGISLFYILTGIVLGLLRRDELLSGKGPEDGADLDLEPQPG</sequence>
<dbReference type="EMBL" id="PVNK01000221">
    <property type="protein sequence ID" value="PRP92148.1"/>
    <property type="molecule type" value="Genomic_DNA"/>
</dbReference>
<keyword evidence="1 2" id="KW-0808">Transferase</keyword>
<feature type="transmembrane region" description="Helical" evidence="3">
    <location>
        <begin position="226"/>
        <end position="244"/>
    </location>
</feature>
<dbReference type="AlphaFoldDB" id="A0A2S9XGZ9"/>
<keyword evidence="3" id="KW-0472">Membrane</keyword>
<dbReference type="InterPro" id="IPR000462">
    <property type="entry name" value="CDP-OH_P_trans"/>
</dbReference>
<dbReference type="Proteomes" id="UP000237968">
    <property type="component" value="Unassembled WGS sequence"/>
</dbReference>
<feature type="transmembrane region" description="Helical" evidence="3">
    <location>
        <begin position="112"/>
        <end position="130"/>
    </location>
</feature>
<reference evidence="4 5" key="1">
    <citation type="submission" date="2018-03" db="EMBL/GenBank/DDBJ databases">
        <title>Draft Genome Sequences of the Obligatory Marine Myxobacteria Enhygromyxa salina SWB005.</title>
        <authorList>
            <person name="Poehlein A."/>
            <person name="Moghaddam J.A."/>
            <person name="Harms H."/>
            <person name="Alanjari M."/>
            <person name="Koenig G.M."/>
            <person name="Daniel R."/>
            <person name="Schaeberle T.F."/>
        </authorList>
    </citation>
    <scope>NUCLEOTIDE SEQUENCE [LARGE SCALE GENOMIC DNA]</scope>
    <source>
        <strain evidence="4 5">SWB005</strain>
    </source>
</reference>
<organism evidence="4 5">
    <name type="scientific">Enhygromyxa salina</name>
    <dbReference type="NCBI Taxonomy" id="215803"/>
    <lineage>
        <taxon>Bacteria</taxon>
        <taxon>Pseudomonadati</taxon>
        <taxon>Myxococcota</taxon>
        <taxon>Polyangia</taxon>
        <taxon>Nannocystales</taxon>
        <taxon>Nannocystaceae</taxon>
        <taxon>Enhygromyxa</taxon>
    </lineage>
</organism>
<evidence type="ECO:0000313" key="4">
    <source>
        <dbReference type="EMBL" id="PRP92148.1"/>
    </source>
</evidence>
<evidence type="ECO:0000313" key="5">
    <source>
        <dbReference type="Proteomes" id="UP000237968"/>
    </source>
</evidence>
<dbReference type="InterPro" id="IPR043130">
    <property type="entry name" value="CDP-OH_PTrfase_TM_dom"/>
</dbReference>
<comment type="similarity">
    <text evidence="2">Belongs to the CDP-alcohol phosphatidyltransferase class-I family.</text>
</comment>
<protein>
    <submittedName>
        <fullName evidence="4">CDP-alcohol phosphatidyltransferase</fullName>
    </submittedName>
</protein>
<feature type="transmembrane region" description="Helical" evidence="3">
    <location>
        <begin position="142"/>
        <end position="164"/>
    </location>
</feature>
<dbReference type="GO" id="GO:0016780">
    <property type="term" value="F:phosphotransferase activity, for other substituted phosphate groups"/>
    <property type="evidence" value="ECO:0007669"/>
    <property type="project" value="InterPro"/>
</dbReference>
<dbReference type="RefSeq" id="WP_106394337.1">
    <property type="nucleotide sequence ID" value="NZ_PVNK01000221.1"/>
</dbReference>
<proteinExistence type="inferred from homology"/>
<comment type="caution">
    <text evidence="4">The sequence shown here is derived from an EMBL/GenBank/DDBJ whole genome shotgun (WGS) entry which is preliminary data.</text>
</comment>
<dbReference type="PROSITE" id="PS00379">
    <property type="entry name" value="CDP_ALCOHOL_P_TRANSF"/>
    <property type="match status" value="1"/>
</dbReference>
<gene>
    <name evidence="4" type="ORF">ENSA5_50950</name>
</gene>
<feature type="transmembrane region" description="Helical" evidence="3">
    <location>
        <begin position="16"/>
        <end position="38"/>
    </location>
</feature>
<dbReference type="Pfam" id="PF01066">
    <property type="entry name" value="CDP-OH_P_transf"/>
    <property type="match status" value="1"/>
</dbReference>